<proteinExistence type="predicted"/>
<feature type="region of interest" description="Disordered" evidence="1">
    <location>
        <begin position="1"/>
        <end position="24"/>
    </location>
</feature>
<evidence type="ECO:0000256" key="1">
    <source>
        <dbReference type="SAM" id="MobiDB-lite"/>
    </source>
</evidence>
<dbReference type="Proteomes" id="UP001558613">
    <property type="component" value="Unassembled WGS sequence"/>
</dbReference>
<dbReference type="EMBL" id="JAYMGO010000001">
    <property type="protein sequence ID" value="KAL1281541.1"/>
    <property type="molecule type" value="Genomic_DNA"/>
</dbReference>
<protein>
    <submittedName>
        <fullName evidence="2">Uncharacterized protein</fullName>
    </submittedName>
</protein>
<feature type="compositionally biased region" description="Polar residues" evidence="1">
    <location>
        <begin position="1"/>
        <end position="10"/>
    </location>
</feature>
<reference evidence="2 3" key="1">
    <citation type="submission" date="2023-09" db="EMBL/GenBank/DDBJ databases">
        <authorList>
            <person name="Wang M."/>
        </authorList>
    </citation>
    <scope>NUCLEOTIDE SEQUENCE [LARGE SCALE GENOMIC DNA]</scope>
    <source>
        <strain evidence="2">GT-2023</strain>
        <tissue evidence="2">Liver</tissue>
    </source>
</reference>
<keyword evidence="3" id="KW-1185">Reference proteome</keyword>
<comment type="caution">
    <text evidence="2">The sequence shown here is derived from an EMBL/GenBank/DDBJ whole genome shotgun (WGS) entry which is preliminary data.</text>
</comment>
<evidence type="ECO:0000313" key="3">
    <source>
        <dbReference type="Proteomes" id="UP001558613"/>
    </source>
</evidence>
<accession>A0ABR3NY81</accession>
<organism evidence="2 3">
    <name type="scientific">Cirrhinus molitorella</name>
    <name type="common">mud carp</name>
    <dbReference type="NCBI Taxonomy" id="172907"/>
    <lineage>
        <taxon>Eukaryota</taxon>
        <taxon>Metazoa</taxon>
        <taxon>Chordata</taxon>
        <taxon>Craniata</taxon>
        <taxon>Vertebrata</taxon>
        <taxon>Euteleostomi</taxon>
        <taxon>Actinopterygii</taxon>
        <taxon>Neopterygii</taxon>
        <taxon>Teleostei</taxon>
        <taxon>Ostariophysi</taxon>
        <taxon>Cypriniformes</taxon>
        <taxon>Cyprinidae</taxon>
        <taxon>Labeoninae</taxon>
        <taxon>Labeonini</taxon>
        <taxon>Cirrhinus</taxon>
    </lineage>
</organism>
<sequence>MYSSSQSADTGTHHRRSLRAHRDGSGGAIAEVCPWTRTHLGDHRLCNRYPEAIPLRKATAKAIANELFLLSS</sequence>
<evidence type="ECO:0000313" key="2">
    <source>
        <dbReference type="EMBL" id="KAL1281541.1"/>
    </source>
</evidence>
<name>A0ABR3NY81_9TELE</name>
<gene>
    <name evidence="2" type="ORF">QQF64_000344</name>
</gene>